<keyword evidence="2" id="KW-0540">Nuclease</keyword>
<dbReference type="AlphaFoldDB" id="A0A3E4GMG2"/>
<accession>A0A3E4GMG2</accession>
<protein>
    <submittedName>
        <fullName evidence="2">HNH endonuclease</fullName>
    </submittedName>
</protein>
<dbReference type="Proteomes" id="UP000260655">
    <property type="component" value="Unassembled WGS sequence"/>
</dbReference>
<dbReference type="Gene3D" id="1.10.30.50">
    <property type="match status" value="1"/>
</dbReference>
<feature type="compositionally biased region" description="Polar residues" evidence="1">
    <location>
        <begin position="98"/>
        <end position="108"/>
    </location>
</feature>
<gene>
    <name evidence="2" type="ORF">DXD67_13125</name>
</gene>
<comment type="caution">
    <text evidence="2">The sequence shown here is derived from an EMBL/GenBank/DDBJ whole genome shotgun (WGS) entry which is preliminary data.</text>
</comment>
<name>A0A3E4GMG2_9FIRM</name>
<keyword evidence="2" id="KW-0378">Hydrolase</keyword>
<keyword evidence="2" id="KW-0255">Endonuclease</keyword>
<proteinExistence type="predicted"/>
<sequence length="117" mass="13484">MKEQRNPRSANGNLRRKHRARFKAIGGECGICKGRLGPIHYNEPSDSKHPLSFVIDEIKPVSRWREFGYDSREAAAQDWNNLQPAHYCCNAAKSNKTLNEMQRSQQKPKMNVTDGEW</sequence>
<dbReference type="EMBL" id="QSOV01000017">
    <property type="protein sequence ID" value="RGJ21356.1"/>
    <property type="molecule type" value="Genomic_DNA"/>
</dbReference>
<evidence type="ECO:0000313" key="3">
    <source>
        <dbReference type="Proteomes" id="UP000260655"/>
    </source>
</evidence>
<organism evidence="2 3">
    <name type="scientific">Coprococcus comes</name>
    <dbReference type="NCBI Taxonomy" id="410072"/>
    <lineage>
        <taxon>Bacteria</taxon>
        <taxon>Bacillati</taxon>
        <taxon>Bacillota</taxon>
        <taxon>Clostridia</taxon>
        <taxon>Lachnospirales</taxon>
        <taxon>Lachnospiraceae</taxon>
        <taxon>Coprococcus</taxon>
    </lineage>
</organism>
<reference evidence="2 3" key="1">
    <citation type="submission" date="2018-08" db="EMBL/GenBank/DDBJ databases">
        <title>A genome reference for cultivated species of the human gut microbiota.</title>
        <authorList>
            <person name="Zou Y."/>
            <person name="Xue W."/>
            <person name="Luo G."/>
        </authorList>
    </citation>
    <scope>NUCLEOTIDE SEQUENCE [LARGE SCALE GENOMIC DNA]</scope>
    <source>
        <strain evidence="2 3">TM07-19</strain>
    </source>
</reference>
<dbReference type="GO" id="GO:0004519">
    <property type="term" value="F:endonuclease activity"/>
    <property type="evidence" value="ECO:0007669"/>
    <property type="project" value="UniProtKB-KW"/>
</dbReference>
<dbReference type="RefSeq" id="WP_117558843.1">
    <property type="nucleotide sequence ID" value="NZ_QSOV01000017.1"/>
</dbReference>
<evidence type="ECO:0000313" key="2">
    <source>
        <dbReference type="EMBL" id="RGJ21356.1"/>
    </source>
</evidence>
<evidence type="ECO:0000256" key="1">
    <source>
        <dbReference type="SAM" id="MobiDB-lite"/>
    </source>
</evidence>
<feature type="region of interest" description="Disordered" evidence="1">
    <location>
        <begin position="98"/>
        <end position="117"/>
    </location>
</feature>